<dbReference type="PATRIC" id="fig|630626.3.peg.930"/>
<dbReference type="Gene3D" id="3.10.20.310">
    <property type="entry name" value="membrane protein fhac"/>
    <property type="match status" value="1"/>
</dbReference>
<accession>I2B6B8</accession>
<dbReference type="EMBL" id="CP001560">
    <property type="protein sequence ID" value="AFJ46072.1"/>
    <property type="molecule type" value="Genomic_DNA"/>
</dbReference>
<feature type="domain" description="Haemolysin activator HlyB C-terminal" evidence="4">
    <location>
        <begin position="218"/>
        <end position="533"/>
    </location>
</feature>
<dbReference type="eggNOG" id="COG2831">
    <property type="taxonomic scope" value="Bacteria"/>
</dbReference>
<dbReference type="OrthoDB" id="290122at2"/>
<gene>
    <name evidence="7" type="ordered locus">EBL_c09570</name>
</gene>
<dbReference type="InterPro" id="IPR035251">
    <property type="entry name" value="ShlB_POTRA"/>
</dbReference>
<evidence type="ECO:0000313" key="8">
    <source>
        <dbReference type="Proteomes" id="UP000001955"/>
    </source>
</evidence>
<name>I2B6B8_SHIBC</name>
<evidence type="ECO:0000259" key="5">
    <source>
        <dbReference type="Pfam" id="PF08479"/>
    </source>
</evidence>
<dbReference type="KEGG" id="ebt:EBL_c09570"/>
<dbReference type="InterPro" id="IPR051544">
    <property type="entry name" value="TPS_OM_transporter"/>
</dbReference>
<dbReference type="HOGENOM" id="CLU_020581_2_0_6"/>
<evidence type="ECO:0000313" key="7">
    <source>
        <dbReference type="EMBL" id="AFJ46072.1"/>
    </source>
</evidence>
<dbReference type="Pfam" id="PF17287">
    <property type="entry name" value="POTRA_3"/>
    <property type="match status" value="1"/>
</dbReference>
<dbReference type="AlphaFoldDB" id="I2B6B8"/>
<dbReference type="STRING" id="630626.EBL_c09570"/>
<organism evidence="7 8">
    <name type="scientific">Shimwellia blattae (strain ATCC 29907 / DSM 4481 / JCM 1650 / NBRC 105725 / CDC 9005-74)</name>
    <name type="common">Escherichia blattae</name>
    <dbReference type="NCBI Taxonomy" id="630626"/>
    <lineage>
        <taxon>Bacteria</taxon>
        <taxon>Pseudomonadati</taxon>
        <taxon>Pseudomonadota</taxon>
        <taxon>Gammaproteobacteria</taxon>
        <taxon>Enterobacterales</taxon>
        <taxon>Enterobacteriaceae</taxon>
        <taxon>Shimwellia</taxon>
    </lineage>
</organism>
<dbReference type="Proteomes" id="UP000001955">
    <property type="component" value="Chromosome"/>
</dbReference>
<feature type="domain" description="Polypeptide-transport-associated ShlB-type" evidence="5">
    <location>
        <begin position="82"/>
        <end position="158"/>
    </location>
</feature>
<dbReference type="Pfam" id="PF08479">
    <property type="entry name" value="POTRA_2"/>
    <property type="match status" value="1"/>
</dbReference>
<feature type="domain" description="ShlB POTRA" evidence="6">
    <location>
        <begin position="170"/>
        <end position="213"/>
    </location>
</feature>
<evidence type="ECO:0000256" key="1">
    <source>
        <dbReference type="ARBA" id="ARBA00022452"/>
    </source>
</evidence>
<dbReference type="GO" id="GO:0046819">
    <property type="term" value="P:protein secretion by the type V secretion system"/>
    <property type="evidence" value="ECO:0007669"/>
    <property type="project" value="TreeGrafter"/>
</dbReference>
<reference evidence="7 8" key="1">
    <citation type="journal article" date="2012" name="J. Bacteriol.">
        <title>Complete genome sequence of the B12-producing Shimwellia blattae strain DSM 4481, isolated from a cockroach.</title>
        <authorList>
            <person name="Brzuszkiewicz E."/>
            <person name="Waschkowitz T."/>
            <person name="Wiezer A."/>
            <person name="Daniel R."/>
        </authorList>
    </citation>
    <scope>NUCLEOTIDE SEQUENCE [LARGE SCALE GENOMIC DNA]</scope>
    <source>
        <strain evidence="8">ATCC 29907 / DSM 4481 / JCM 1650 / NBRC 105725 / CDC 9005-74</strain>
    </source>
</reference>
<dbReference type="GO" id="GO:0098046">
    <property type="term" value="C:type V protein secretion system complex"/>
    <property type="evidence" value="ECO:0007669"/>
    <property type="project" value="TreeGrafter"/>
</dbReference>
<accession>K6WLN3</accession>
<evidence type="ECO:0000259" key="4">
    <source>
        <dbReference type="Pfam" id="PF03865"/>
    </source>
</evidence>
<keyword evidence="8" id="KW-1185">Reference proteome</keyword>
<keyword evidence="1" id="KW-1134">Transmembrane beta strand</keyword>
<proteinExistence type="predicted"/>
<dbReference type="InterPro" id="IPR027282">
    <property type="entry name" value="TPS"/>
</dbReference>
<evidence type="ECO:0000259" key="6">
    <source>
        <dbReference type="Pfam" id="PF17287"/>
    </source>
</evidence>
<dbReference type="Pfam" id="PF03865">
    <property type="entry name" value="ShlB"/>
    <property type="match status" value="1"/>
</dbReference>
<evidence type="ECO:0000256" key="3">
    <source>
        <dbReference type="ARBA" id="ARBA00023237"/>
    </source>
</evidence>
<evidence type="ECO:0000256" key="2">
    <source>
        <dbReference type="ARBA" id="ARBA00022692"/>
    </source>
</evidence>
<keyword evidence="3" id="KW-0998">Cell outer membrane</keyword>
<dbReference type="GO" id="GO:0008320">
    <property type="term" value="F:protein transmembrane transporter activity"/>
    <property type="evidence" value="ECO:0007669"/>
    <property type="project" value="TreeGrafter"/>
</dbReference>
<dbReference type="PANTHER" id="PTHR34597:SF3">
    <property type="entry name" value="OUTER MEMBRANE TRANSPORTER CDIB"/>
    <property type="match status" value="1"/>
</dbReference>
<dbReference type="Gene3D" id="2.40.160.50">
    <property type="entry name" value="membrane protein fhac: a member of the omp85/tpsb transporter family"/>
    <property type="match status" value="1"/>
</dbReference>
<dbReference type="PIRSF" id="PIRSF029745">
    <property type="entry name" value="FhaC"/>
    <property type="match status" value="1"/>
</dbReference>
<dbReference type="InterPro" id="IPR013686">
    <property type="entry name" value="Polypept-transport_assoc_ShlB"/>
</dbReference>
<dbReference type="RefSeq" id="WP_002444293.1">
    <property type="nucleotide sequence ID" value="NC_017910.1"/>
</dbReference>
<dbReference type="PANTHER" id="PTHR34597">
    <property type="entry name" value="SLR1661 PROTEIN"/>
    <property type="match status" value="1"/>
</dbReference>
<sequence length="571" mass="63202">MLILIRIIHLCRLSGALVLFPFFTAGAKDLPARDLFNQQQQQIEARQSALEAWLAPLAPDITAGIAPADTGSGQFVTESPCFMVHEVVLTGREDFPSWFPARRIADTGAGHCLGIRGINQLMSRIQDRMISHGWVTSRVLAPQQDLRSGRLTLHLLAGRINSIRYGHGSDEGASLTGALPLRPGERLDLRAIEQGLENLQRLPGVSARVDISPASAPGESDIIITRQQTDRWRLSSWIDNTGSQATGRYPVGVALALDNPLALSDLFWLSASRDSGFAGKKGSQSLSSYYSLPFGFWQFSLSGNASTYARTLTQRYGDIRYSGNTRNFNLGVSRVIQRNATGKTTLRYSVLWRENRNYINDQEVDVQRRRTSAWQAGLDHRHFLGPLTLDAGISWQRGTRWFGGLPAYETYASGRDYATDKSKILTWQATASWPFQLLNQSFHYQASYLRQTSTTPLTVPDQFAIGNRWTVRGFDGERLLSASNGWYLRNTLAWSTPVPGQQLYLGIDSGGVSGYGADRQGRHLAGSALGLRGELSALNLRYDLFAGHPLSRPGNFPADPLTFGFSVGWQY</sequence>
<keyword evidence="1" id="KW-0472">Membrane</keyword>
<protein>
    <submittedName>
        <fullName evidence="7">Putative hemolysin secretion/activation protein</fullName>
    </submittedName>
</protein>
<dbReference type="InterPro" id="IPR005565">
    <property type="entry name" value="Hemolysn_activator_HlyB_C"/>
</dbReference>
<keyword evidence="2" id="KW-0812">Transmembrane</keyword>